<dbReference type="SUPFAM" id="SSF118215">
    <property type="entry name" value="Proton glutamate symport protein"/>
    <property type="match status" value="1"/>
</dbReference>
<sequence length="444" mass="47477">MKKIELHIQILIGLALGLCFALLSIQLGWPVSFTINYIKPFGTVFLNSLKMIAIPLVFVSLVIGITSIEDTTKLSRIGGKTFIIYTITTILAVILGLAVANIIKPGEVISEQTRDSLLKLYGGQAEQHSVSFEQTKATGPLQFLVDLVPENLFQALGNNMSLLQVVLVATMLGIALLKIPVRKSKPVILFFSGINEAIIELVGFIMKLAPFGVFALVSSLLIEIAGGSNTYEVFEILYALLWYVGTVVLGLAIMTLVIYPIIMRFFTKKSYLTFLKQIRPAQLIAFTTSSSSAALPVTMERVEKHLGVSEEISNFVLPLGATVNMDGTAVYQGIAVVFIAQALGIKLSLETQFMIVANVAISSIGVAGVPGAAMVTTTMILHAIGIPGVGLALILAPDRILDMCRTVTNITGDAVVAVVVASTEGELTSDNDINKSVTAKSTAD</sequence>
<dbReference type="GO" id="GO:0015293">
    <property type="term" value="F:symporter activity"/>
    <property type="evidence" value="ECO:0007669"/>
    <property type="project" value="UniProtKB-KW"/>
</dbReference>
<proteinExistence type="predicted"/>
<dbReference type="InterPro" id="IPR001991">
    <property type="entry name" value="Na-dicarboxylate_symporter"/>
</dbReference>
<keyword evidence="2" id="KW-0813">Transport</keyword>
<dbReference type="KEGG" id="aas:Aasi_1194"/>
<keyword evidence="6 8" id="KW-1133">Transmembrane helix</keyword>
<name>B3ETH2_AMOA5</name>
<keyword evidence="10" id="KW-1185">Reference proteome</keyword>
<evidence type="ECO:0000256" key="5">
    <source>
        <dbReference type="ARBA" id="ARBA00022847"/>
    </source>
</evidence>
<evidence type="ECO:0000256" key="8">
    <source>
        <dbReference type="SAM" id="Phobius"/>
    </source>
</evidence>
<organism evidence="9 10">
    <name type="scientific">Amoebophilus asiaticus (strain 5a2)</name>
    <dbReference type="NCBI Taxonomy" id="452471"/>
    <lineage>
        <taxon>Bacteria</taxon>
        <taxon>Pseudomonadati</taxon>
        <taxon>Bacteroidota</taxon>
        <taxon>Cytophagia</taxon>
        <taxon>Cytophagales</taxon>
        <taxon>Amoebophilaceae</taxon>
        <taxon>Candidatus Amoebophilus</taxon>
    </lineage>
</organism>
<dbReference type="HOGENOM" id="CLU_019375_7_1_10"/>
<accession>B3ETH2</accession>
<dbReference type="PROSITE" id="PS00714">
    <property type="entry name" value="NA_DICARBOXYL_SYMP_2"/>
    <property type="match status" value="1"/>
</dbReference>
<dbReference type="InterPro" id="IPR036458">
    <property type="entry name" value="Na:dicarbo_symporter_sf"/>
</dbReference>
<dbReference type="RefSeq" id="WP_012473276.1">
    <property type="nucleotide sequence ID" value="NC_010830.1"/>
</dbReference>
<dbReference type="GO" id="GO:0005886">
    <property type="term" value="C:plasma membrane"/>
    <property type="evidence" value="ECO:0007669"/>
    <property type="project" value="UniProtKB-SubCell"/>
</dbReference>
<feature type="transmembrane region" description="Helical" evidence="8">
    <location>
        <begin position="379"/>
        <end position="396"/>
    </location>
</feature>
<dbReference type="GO" id="GO:0046942">
    <property type="term" value="P:carboxylic acid transport"/>
    <property type="evidence" value="ECO:0007669"/>
    <property type="project" value="UniProtKB-ARBA"/>
</dbReference>
<dbReference type="Pfam" id="PF00375">
    <property type="entry name" value="SDF"/>
    <property type="match status" value="1"/>
</dbReference>
<feature type="transmembrane region" description="Helical" evidence="8">
    <location>
        <begin position="82"/>
        <end position="103"/>
    </location>
</feature>
<dbReference type="eggNOG" id="COG1301">
    <property type="taxonomic scope" value="Bacteria"/>
</dbReference>
<feature type="transmembrane region" description="Helical" evidence="8">
    <location>
        <begin position="353"/>
        <end position="373"/>
    </location>
</feature>
<feature type="transmembrane region" description="Helical" evidence="8">
    <location>
        <begin position="52"/>
        <end position="70"/>
    </location>
</feature>
<evidence type="ECO:0000313" key="9">
    <source>
        <dbReference type="EMBL" id="ACE06524.1"/>
    </source>
</evidence>
<keyword evidence="3" id="KW-1003">Cell membrane</keyword>
<dbReference type="InterPro" id="IPR018107">
    <property type="entry name" value="Na-dicarboxylate_symporter_CS"/>
</dbReference>
<dbReference type="PANTHER" id="PTHR42865:SF7">
    <property type="entry name" value="PROTON_GLUTAMATE-ASPARTATE SYMPORTER"/>
    <property type="match status" value="1"/>
</dbReference>
<evidence type="ECO:0000256" key="7">
    <source>
        <dbReference type="ARBA" id="ARBA00023136"/>
    </source>
</evidence>
<dbReference type="AlphaFoldDB" id="B3ETH2"/>
<reference evidence="9 10" key="1">
    <citation type="journal article" date="2010" name="J. Bacteriol.">
        <title>The genome of the amoeba symbiont 'Candidatus Amoebophilus asiaticus' reveals common mechanisms for host cell interaction among amoeba-associated bacteria.</title>
        <authorList>
            <person name="Schmitz-Esser S."/>
            <person name="Tischler P."/>
            <person name="Arnold R."/>
            <person name="Montanaro J."/>
            <person name="Wagner M."/>
            <person name="Rattei T."/>
            <person name="Horn M."/>
        </authorList>
    </citation>
    <scope>NUCLEOTIDE SEQUENCE [LARGE SCALE GENOMIC DNA]</scope>
    <source>
        <strain evidence="9 10">5a2</strain>
    </source>
</reference>
<protein>
    <recommendedName>
        <fullName evidence="11">Sodium:dicarboxylate symporter</fullName>
    </recommendedName>
</protein>
<evidence type="ECO:0000256" key="3">
    <source>
        <dbReference type="ARBA" id="ARBA00022475"/>
    </source>
</evidence>
<gene>
    <name evidence="9" type="ordered locus">Aasi_1194</name>
</gene>
<feature type="transmembrane region" description="Helical" evidence="8">
    <location>
        <begin position="236"/>
        <end position="262"/>
    </location>
</feature>
<dbReference type="Gene3D" id="1.10.3860.10">
    <property type="entry name" value="Sodium:dicarboxylate symporter"/>
    <property type="match status" value="1"/>
</dbReference>
<feature type="transmembrane region" description="Helical" evidence="8">
    <location>
        <begin position="201"/>
        <end position="224"/>
    </location>
</feature>
<evidence type="ECO:0000313" key="10">
    <source>
        <dbReference type="Proteomes" id="UP000001227"/>
    </source>
</evidence>
<evidence type="ECO:0000256" key="4">
    <source>
        <dbReference type="ARBA" id="ARBA00022692"/>
    </source>
</evidence>
<feature type="transmembrane region" description="Helical" evidence="8">
    <location>
        <begin position="162"/>
        <end position="181"/>
    </location>
</feature>
<comment type="subcellular location">
    <subcellularLocation>
        <location evidence="1">Cell membrane</location>
        <topology evidence="1">Multi-pass membrane protein</topology>
    </subcellularLocation>
</comment>
<dbReference type="PANTHER" id="PTHR42865">
    <property type="entry name" value="PROTON/GLUTAMATE-ASPARTATE SYMPORTER"/>
    <property type="match status" value="1"/>
</dbReference>
<dbReference type="Proteomes" id="UP000001227">
    <property type="component" value="Chromosome"/>
</dbReference>
<evidence type="ECO:0000256" key="2">
    <source>
        <dbReference type="ARBA" id="ARBA00022448"/>
    </source>
</evidence>
<dbReference type="PRINTS" id="PR00173">
    <property type="entry name" value="EDTRNSPORT"/>
</dbReference>
<dbReference type="OrthoDB" id="9768885at2"/>
<keyword evidence="7 8" id="KW-0472">Membrane</keyword>
<dbReference type="STRING" id="452471.Aasi_1194"/>
<dbReference type="EMBL" id="CP001102">
    <property type="protein sequence ID" value="ACE06524.1"/>
    <property type="molecule type" value="Genomic_DNA"/>
</dbReference>
<keyword evidence="4 8" id="KW-0812">Transmembrane</keyword>
<keyword evidence="5" id="KW-0769">Symport</keyword>
<evidence type="ECO:0000256" key="1">
    <source>
        <dbReference type="ARBA" id="ARBA00004651"/>
    </source>
</evidence>
<evidence type="ECO:0000256" key="6">
    <source>
        <dbReference type="ARBA" id="ARBA00022989"/>
    </source>
</evidence>
<evidence type="ECO:0008006" key="11">
    <source>
        <dbReference type="Google" id="ProtNLM"/>
    </source>
</evidence>